<evidence type="ECO:0000313" key="1">
    <source>
        <dbReference type="EMBL" id="EDL91057.1"/>
    </source>
</evidence>
<dbReference type="EMBL" id="CH473957">
    <property type="protein sequence ID" value="EDL91057.1"/>
    <property type="molecule type" value="Genomic_DNA"/>
</dbReference>
<protein>
    <submittedName>
        <fullName evidence="1">RCG55984</fullName>
    </submittedName>
</protein>
<dbReference type="Proteomes" id="UP000234681">
    <property type="component" value="Chromosome 4"/>
</dbReference>
<reference evidence="2" key="1">
    <citation type="submission" date="2005-09" db="EMBL/GenBank/DDBJ databases">
        <authorList>
            <person name="Mural R.J."/>
            <person name="Li P.W."/>
            <person name="Adams M.D."/>
            <person name="Amanatides P.G."/>
            <person name="Baden-Tillson H."/>
            <person name="Barnstead M."/>
            <person name="Chin S.H."/>
            <person name="Dew I."/>
            <person name="Evans C.A."/>
            <person name="Ferriera S."/>
            <person name="Flanigan M."/>
            <person name="Fosler C."/>
            <person name="Glodek A."/>
            <person name="Gu Z."/>
            <person name="Holt R.A."/>
            <person name="Jennings D."/>
            <person name="Kraft C.L."/>
            <person name="Lu F."/>
            <person name="Nguyen T."/>
            <person name="Nusskern D.R."/>
            <person name="Pfannkoch C.M."/>
            <person name="Sitter C."/>
            <person name="Sutton G.G."/>
            <person name="Venter J.C."/>
            <person name="Wang Z."/>
            <person name="Woodage T."/>
            <person name="Zheng X.H."/>
            <person name="Zhong F."/>
        </authorList>
    </citation>
    <scope>NUCLEOTIDE SEQUENCE [LARGE SCALE GENOMIC DNA]</scope>
    <source>
        <strain>BN</strain>
        <strain evidence="2">Sprague-Dawley</strain>
    </source>
</reference>
<sequence>MATAPSGAAFLRFRGCEWTSGKVASDPAGGAFTFSPFWSPGYQVFQCNSPSSMASPSRLLSCAFTGFTQSRNLPPRFFGCQPDVYFSAGHGCLHGST</sequence>
<proteinExistence type="predicted"/>
<name>A6IAD8_RAT</name>
<organism evidence="1 2">
    <name type="scientific">Rattus norvegicus</name>
    <name type="common">Rat</name>
    <dbReference type="NCBI Taxonomy" id="10116"/>
    <lineage>
        <taxon>Eukaryota</taxon>
        <taxon>Metazoa</taxon>
        <taxon>Chordata</taxon>
        <taxon>Craniata</taxon>
        <taxon>Vertebrata</taxon>
        <taxon>Euteleostomi</taxon>
        <taxon>Mammalia</taxon>
        <taxon>Eutheria</taxon>
        <taxon>Euarchontoglires</taxon>
        <taxon>Glires</taxon>
        <taxon>Rodentia</taxon>
        <taxon>Myomorpha</taxon>
        <taxon>Muroidea</taxon>
        <taxon>Muridae</taxon>
        <taxon>Murinae</taxon>
        <taxon>Rattus</taxon>
    </lineage>
</organism>
<gene>
    <name evidence="1" type="ORF">rCG_55984</name>
</gene>
<evidence type="ECO:0000313" key="2">
    <source>
        <dbReference type="Proteomes" id="UP000234681"/>
    </source>
</evidence>
<accession>A6IAD8</accession>
<dbReference type="AlphaFoldDB" id="A6IAD8"/>